<dbReference type="Pfam" id="PF25130">
    <property type="entry name" value="DUF7820"/>
    <property type="match status" value="1"/>
</dbReference>
<keyword evidence="2" id="KW-1133">Transmembrane helix</keyword>
<feature type="region of interest" description="Disordered" evidence="1">
    <location>
        <begin position="292"/>
        <end position="319"/>
    </location>
</feature>
<evidence type="ECO:0000256" key="1">
    <source>
        <dbReference type="SAM" id="MobiDB-lite"/>
    </source>
</evidence>
<proteinExistence type="predicted"/>
<dbReference type="PANTHER" id="PTHR42078">
    <property type="entry name" value="GLUCAN 1, 4-ALPHA-GLUCOSIDASE"/>
    <property type="match status" value="1"/>
</dbReference>
<sequence length="721" mass="76900">MPAVSDGFRPSGLSRDERPQDLGQGHDRISPPRPALTNTKSAESDLRRLASRNSTVKTPYPREAISHDARNAGTHHARGPSSQATAALQHRASVSSTASFATMAHSDSALGAEPSHPYGMYPQNTMARSSSVATSSTQRQSRRSLSLQRPAHPYGMYPQNIVDDEPPIPPIQSAIPVGFPGLSTGYRRQIGPDGEEQDIIGPDGHTEQLPPYTRYPDEVPTKAALAADSNATTTPVDAPAIVPFAPSASGDALVSSPVSPITPPQSSLSEQRESNSRGSVAMGVVPIAPALSITSSTSTTSTEHGGSEKPIAEDKPKSWRSKKLWGKVPMGLAVVLLILVLVFAIVLGAAIGTFVSKNSRSGKNNGKNNHDDDAQPQVTGTDVFDATKIPIPTGLPPLPAGSFALPLGVAQESSPGCLPQANQLSAWSCKMTFAPLKLVIDNTTSNPDTLPHATLESFPSPDGTVPYGQQPPGVGDLNTEKLELVLDLDYPSYGPAWHFVAKYDKLVILRPEEFSAGSGLRKRDNGDDKPFTHRFQVAAGETPWYCYWNQTYIEAYIYVNQDSSAASMGPYPTSGSNSYAVTTMPTPTSNTPTLASSTSTTTTPAKRLRRRGDGDQSRLPPYPRIVKIEERRLPGAPQSYCQKMQVLDDLQVVSAVDNSGKPITFNLQEVDPSFADFYAAAGNGPPGPSPTGSSGSSRRGTISLARRKDPAGACHCQWMFQ</sequence>
<feature type="region of interest" description="Disordered" evidence="1">
    <location>
        <begin position="1"/>
        <end position="152"/>
    </location>
</feature>
<dbReference type="PANTHER" id="PTHR42078:SF1">
    <property type="entry name" value="GLUCAN 1, 4-ALPHA-GLUCOSIDASE"/>
    <property type="match status" value="1"/>
</dbReference>
<reference evidence="4" key="1">
    <citation type="journal article" date="2020" name="Stud. Mycol.">
        <title>101 Dothideomycetes genomes: a test case for predicting lifestyles and emergence of pathogens.</title>
        <authorList>
            <person name="Haridas S."/>
            <person name="Albert R."/>
            <person name="Binder M."/>
            <person name="Bloem J."/>
            <person name="Labutti K."/>
            <person name="Salamov A."/>
            <person name="Andreopoulos B."/>
            <person name="Baker S."/>
            <person name="Barry K."/>
            <person name="Bills G."/>
            <person name="Bluhm B."/>
            <person name="Cannon C."/>
            <person name="Castanera R."/>
            <person name="Culley D."/>
            <person name="Daum C."/>
            <person name="Ezra D."/>
            <person name="Gonzalez J."/>
            <person name="Henrissat B."/>
            <person name="Kuo A."/>
            <person name="Liang C."/>
            <person name="Lipzen A."/>
            <person name="Lutzoni F."/>
            <person name="Magnuson J."/>
            <person name="Mondo S."/>
            <person name="Nolan M."/>
            <person name="Ohm R."/>
            <person name="Pangilinan J."/>
            <person name="Park H.-J."/>
            <person name="Ramirez L."/>
            <person name="Alfaro M."/>
            <person name="Sun H."/>
            <person name="Tritt A."/>
            <person name="Yoshinaga Y."/>
            <person name="Zwiers L.-H."/>
            <person name="Turgeon B."/>
            <person name="Goodwin S."/>
            <person name="Spatafora J."/>
            <person name="Crous P."/>
            <person name="Grigoriev I."/>
        </authorList>
    </citation>
    <scope>NUCLEOTIDE SEQUENCE</scope>
    <source>
        <strain evidence="4">CBS 122681</strain>
    </source>
</reference>
<feature type="compositionally biased region" description="Basic and acidic residues" evidence="1">
    <location>
        <begin position="14"/>
        <end position="30"/>
    </location>
</feature>
<feature type="region of interest" description="Disordered" evidence="1">
    <location>
        <begin position="357"/>
        <end position="378"/>
    </location>
</feature>
<dbReference type="AlphaFoldDB" id="A0A6A6TPG5"/>
<evidence type="ECO:0000313" key="4">
    <source>
        <dbReference type="EMBL" id="KAF2660484.1"/>
    </source>
</evidence>
<feature type="transmembrane region" description="Helical" evidence="2">
    <location>
        <begin position="330"/>
        <end position="355"/>
    </location>
</feature>
<feature type="region of interest" description="Disordered" evidence="1">
    <location>
        <begin position="584"/>
        <end position="621"/>
    </location>
</feature>
<feature type="compositionally biased region" description="Low complexity" evidence="1">
    <location>
        <begin position="292"/>
        <end position="302"/>
    </location>
</feature>
<accession>A0A6A6TPG5</accession>
<feature type="compositionally biased region" description="Low complexity" evidence="1">
    <location>
        <begin position="690"/>
        <end position="700"/>
    </location>
</feature>
<dbReference type="Proteomes" id="UP000799324">
    <property type="component" value="Unassembled WGS sequence"/>
</dbReference>
<feature type="region of interest" description="Disordered" evidence="1">
    <location>
        <begin position="680"/>
        <end position="700"/>
    </location>
</feature>
<feature type="compositionally biased region" description="Polar residues" evidence="1">
    <location>
        <begin position="80"/>
        <end position="100"/>
    </location>
</feature>
<protein>
    <recommendedName>
        <fullName evidence="3">DUF7820 domain-containing protein</fullName>
    </recommendedName>
</protein>
<feature type="compositionally biased region" description="Low complexity" evidence="1">
    <location>
        <begin position="127"/>
        <end position="149"/>
    </location>
</feature>
<feature type="region of interest" description="Disordered" evidence="1">
    <location>
        <begin position="253"/>
        <end position="279"/>
    </location>
</feature>
<dbReference type="EMBL" id="MU004299">
    <property type="protein sequence ID" value="KAF2660484.1"/>
    <property type="molecule type" value="Genomic_DNA"/>
</dbReference>
<dbReference type="OrthoDB" id="5384459at2759"/>
<evidence type="ECO:0000256" key="2">
    <source>
        <dbReference type="SAM" id="Phobius"/>
    </source>
</evidence>
<feature type="compositionally biased region" description="Basic and acidic residues" evidence="1">
    <location>
        <begin position="305"/>
        <end position="317"/>
    </location>
</feature>
<name>A0A6A6TPG5_9PLEO</name>
<keyword evidence="5" id="KW-1185">Reference proteome</keyword>
<feature type="domain" description="DUF7820" evidence="3">
    <location>
        <begin position="381"/>
        <end position="720"/>
    </location>
</feature>
<evidence type="ECO:0000313" key="5">
    <source>
        <dbReference type="Proteomes" id="UP000799324"/>
    </source>
</evidence>
<keyword evidence="2" id="KW-0812">Transmembrane</keyword>
<gene>
    <name evidence="4" type="ORF">K491DRAFT_588934</name>
</gene>
<feature type="compositionally biased region" description="Low complexity" evidence="1">
    <location>
        <begin position="357"/>
        <end position="367"/>
    </location>
</feature>
<organism evidence="4 5">
    <name type="scientific">Lophiostoma macrostomum CBS 122681</name>
    <dbReference type="NCBI Taxonomy" id="1314788"/>
    <lineage>
        <taxon>Eukaryota</taxon>
        <taxon>Fungi</taxon>
        <taxon>Dikarya</taxon>
        <taxon>Ascomycota</taxon>
        <taxon>Pezizomycotina</taxon>
        <taxon>Dothideomycetes</taxon>
        <taxon>Pleosporomycetidae</taxon>
        <taxon>Pleosporales</taxon>
        <taxon>Lophiostomataceae</taxon>
        <taxon>Lophiostoma</taxon>
    </lineage>
</organism>
<evidence type="ECO:0000259" key="3">
    <source>
        <dbReference type="Pfam" id="PF25130"/>
    </source>
</evidence>
<dbReference type="InterPro" id="IPR056722">
    <property type="entry name" value="DUF7820"/>
</dbReference>
<feature type="compositionally biased region" description="Low complexity" evidence="1">
    <location>
        <begin position="584"/>
        <end position="604"/>
    </location>
</feature>
<feature type="compositionally biased region" description="Polar residues" evidence="1">
    <location>
        <begin position="256"/>
        <end position="269"/>
    </location>
</feature>
<keyword evidence="2" id="KW-0472">Membrane</keyword>